<evidence type="ECO:0000256" key="7">
    <source>
        <dbReference type="RuleBase" id="RU003879"/>
    </source>
</evidence>
<comment type="caution">
    <text evidence="9">The sequence shown here is derived from an EMBL/GenBank/DDBJ whole genome shotgun (WGS) entry which is preliminary data.</text>
</comment>
<keyword evidence="3" id="KW-1003">Cell membrane</keyword>
<comment type="similarity">
    <text evidence="2 7">Belongs to the ExbD/TolR family.</text>
</comment>
<name>A0A2T5IWA6_9GAMM</name>
<dbReference type="Proteomes" id="UP000244223">
    <property type="component" value="Unassembled WGS sequence"/>
</dbReference>
<evidence type="ECO:0000256" key="5">
    <source>
        <dbReference type="ARBA" id="ARBA00022989"/>
    </source>
</evidence>
<dbReference type="Pfam" id="PF02472">
    <property type="entry name" value="ExbD"/>
    <property type="match status" value="1"/>
</dbReference>
<evidence type="ECO:0000256" key="8">
    <source>
        <dbReference type="SAM" id="Phobius"/>
    </source>
</evidence>
<sequence length="170" mass="18696">MRSRLKKARDTNPELDITSFMNLMVILIPFLLLNAVFTQVAVLQVSMPSGGAGAAAEQKKPLVLEVVVYKNKFLVADRQTGPLKTIPTNDKGELDYQALNDYLRTVKTQYPLVTEASILLEQDTPYDKLIHTMDAVRIVVSTETGKLARYALFPDVSIGDAPPDTMGGAQ</sequence>
<feature type="transmembrane region" description="Helical" evidence="8">
    <location>
        <begin position="20"/>
        <end position="42"/>
    </location>
</feature>
<keyword evidence="7" id="KW-0653">Protein transport</keyword>
<evidence type="ECO:0000256" key="6">
    <source>
        <dbReference type="ARBA" id="ARBA00023136"/>
    </source>
</evidence>
<protein>
    <submittedName>
        <fullName evidence="9">Biopolymer transport protein ExbD</fullName>
    </submittedName>
</protein>
<evidence type="ECO:0000313" key="9">
    <source>
        <dbReference type="EMBL" id="PTQ88175.1"/>
    </source>
</evidence>
<keyword evidence="4 7" id="KW-0812">Transmembrane</keyword>
<dbReference type="InterPro" id="IPR003400">
    <property type="entry name" value="ExbD"/>
</dbReference>
<dbReference type="RefSeq" id="WP_107866478.1">
    <property type="nucleotide sequence ID" value="NZ_QAON01000014.1"/>
</dbReference>
<comment type="subcellular location">
    <subcellularLocation>
        <location evidence="1">Cell membrane</location>
        <topology evidence="1">Single-pass membrane protein</topology>
    </subcellularLocation>
    <subcellularLocation>
        <location evidence="7">Cell membrane</location>
        <topology evidence="7">Single-pass type II membrane protein</topology>
    </subcellularLocation>
</comment>
<evidence type="ECO:0000256" key="1">
    <source>
        <dbReference type="ARBA" id="ARBA00004162"/>
    </source>
</evidence>
<dbReference type="AlphaFoldDB" id="A0A2T5IWA6"/>
<dbReference type="EMBL" id="QAON01000014">
    <property type="protein sequence ID" value="PTQ88175.1"/>
    <property type="molecule type" value="Genomic_DNA"/>
</dbReference>
<evidence type="ECO:0000256" key="2">
    <source>
        <dbReference type="ARBA" id="ARBA00005811"/>
    </source>
</evidence>
<reference evidence="9 10" key="1">
    <citation type="submission" date="2018-04" db="EMBL/GenBank/DDBJ databases">
        <title>Genomic Encyclopedia of Archaeal and Bacterial Type Strains, Phase II (KMG-II): from individual species to whole genera.</title>
        <authorList>
            <person name="Goeker M."/>
        </authorList>
    </citation>
    <scope>NUCLEOTIDE SEQUENCE [LARGE SCALE GENOMIC DNA]</scope>
    <source>
        <strain evidence="9 10">DSM 5822</strain>
    </source>
</reference>
<accession>A0A2T5IWA6</accession>
<dbReference type="GO" id="GO:0005886">
    <property type="term" value="C:plasma membrane"/>
    <property type="evidence" value="ECO:0007669"/>
    <property type="project" value="UniProtKB-SubCell"/>
</dbReference>
<evidence type="ECO:0000256" key="3">
    <source>
        <dbReference type="ARBA" id="ARBA00022475"/>
    </source>
</evidence>
<evidence type="ECO:0000313" key="10">
    <source>
        <dbReference type="Proteomes" id="UP000244223"/>
    </source>
</evidence>
<dbReference type="GO" id="GO:0015031">
    <property type="term" value="P:protein transport"/>
    <property type="evidence" value="ECO:0007669"/>
    <property type="project" value="UniProtKB-KW"/>
</dbReference>
<keyword evidence="5 8" id="KW-1133">Transmembrane helix</keyword>
<keyword evidence="6 8" id="KW-0472">Membrane</keyword>
<dbReference type="OrthoDB" id="9150865at2"/>
<dbReference type="GO" id="GO:0022857">
    <property type="term" value="F:transmembrane transporter activity"/>
    <property type="evidence" value="ECO:0007669"/>
    <property type="project" value="InterPro"/>
</dbReference>
<organism evidence="9 10">
    <name type="scientific">Agitococcus lubricus</name>
    <dbReference type="NCBI Taxonomy" id="1077255"/>
    <lineage>
        <taxon>Bacteria</taxon>
        <taxon>Pseudomonadati</taxon>
        <taxon>Pseudomonadota</taxon>
        <taxon>Gammaproteobacteria</taxon>
        <taxon>Moraxellales</taxon>
        <taxon>Moraxellaceae</taxon>
        <taxon>Agitococcus</taxon>
    </lineage>
</organism>
<keyword evidence="7" id="KW-0813">Transport</keyword>
<gene>
    <name evidence="9" type="ORF">C8N29_11435</name>
</gene>
<evidence type="ECO:0000256" key="4">
    <source>
        <dbReference type="ARBA" id="ARBA00022692"/>
    </source>
</evidence>
<keyword evidence="10" id="KW-1185">Reference proteome</keyword>
<proteinExistence type="inferred from homology"/>